<dbReference type="InterPro" id="IPR002110">
    <property type="entry name" value="Ankyrin_rpt"/>
</dbReference>
<dbReference type="Gene3D" id="1.25.40.20">
    <property type="entry name" value="Ankyrin repeat-containing domain"/>
    <property type="match status" value="3"/>
</dbReference>
<dbReference type="InterPro" id="IPR027417">
    <property type="entry name" value="P-loop_NTPase"/>
</dbReference>
<dbReference type="SUPFAM" id="SSF48403">
    <property type="entry name" value="Ankyrin repeat"/>
    <property type="match status" value="1"/>
</dbReference>
<evidence type="ECO:0000313" key="6">
    <source>
        <dbReference type="Proteomes" id="UP000014760"/>
    </source>
</evidence>
<reference evidence="6" key="1">
    <citation type="submission" date="2012-12" db="EMBL/GenBank/DDBJ databases">
        <authorList>
            <person name="Hellsten U."/>
            <person name="Grimwood J."/>
            <person name="Chapman J.A."/>
            <person name="Shapiro H."/>
            <person name="Aerts A."/>
            <person name="Otillar R.P."/>
            <person name="Terry A.Y."/>
            <person name="Boore J.L."/>
            <person name="Simakov O."/>
            <person name="Marletaz F."/>
            <person name="Cho S.-J."/>
            <person name="Edsinger-Gonzales E."/>
            <person name="Havlak P."/>
            <person name="Kuo D.-H."/>
            <person name="Larsson T."/>
            <person name="Lv J."/>
            <person name="Arendt D."/>
            <person name="Savage R."/>
            <person name="Osoegawa K."/>
            <person name="de Jong P."/>
            <person name="Lindberg D.R."/>
            <person name="Seaver E.C."/>
            <person name="Weisblat D.A."/>
            <person name="Putnam N.H."/>
            <person name="Grigoriev I.V."/>
            <person name="Rokhsar D.S."/>
        </authorList>
    </citation>
    <scope>NUCLEOTIDE SEQUENCE</scope>
    <source>
        <strain evidence="6">I ESC-2004</strain>
    </source>
</reference>
<dbReference type="SMART" id="SM00248">
    <property type="entry name" value="ANK"/>
    <property type="match status" value="8"/>
</dbReference>
<evidence type="ECO:0000256" key="3">
    <source>
        <dbReference type="PROSITE-ProRule" id="PRU00023"/>
    </source>
</evidence>
<dbReference type="AlphaFoldDB" id="R7TGI8"/>
<dbReference type="EMBL" id="AMQN01014480">
    <property type="status" value="NOT_ANNOTATED_CDS"/>
    <property type="molecule type" value="Genomic_DNA"/>
</dbReference>
<protein>
    <submittedName>
        <fullName evidence="4 5">Uncharacterized protein</fullName>
    </submittedName>
</protein>
<dbReference type="SUPFAM" id="SSF52540">
    <property type="entry name" value="P-loop containing nucleoside triphosphate hydrolases"/>
    <property type="match status" value="1"/>
</dbReference>
<evidence type="ECO:0000256" key="1">
    <source>
        <dbReference type="ARBA" id="ARBA00022737"/>
    </source>
</evidence>
<sequence>MSFVQLLPAAITDCDEETLESLLTAGIDVNHPVHCKDSAVEVTPLCLAAEFGSVDVARALVTHGASVTAGTKASVASSAVRSGSVIYVNLRRRRNAMHLEAHQLTASVNATLVKALTSPNVLSHPPRKKARTSDEGLTALMVACRHGRFSMVEYLLTVLREQGVLEQQLMMKDSDGMDAFAAACIGGHLEVMKRLLPLYPEGLSLDHPNKLRQNSLILASLSGSSEAVRYLVEKGASWQWTDEHDYDVLVYATYFSQLPILKVLHDLCPPLLFKSNARLCLELALSDSQVFKYLVCQCGLSPRHYTDIHCNSILHRAVNHPQISPDLVSYILQHVDVNHIDYQGETALGILLQNPRKTLSSPMITQLAELLLNAGCNPNVPAPPRVPPLFMAVNMQSPPLVDLLIRYGANVCVKDLCDGTPLCALVTNISRTNVNHVPPSVRAIMESLMDADPSVGQEIPDHVAFYGLSLTGELVQFIMQKIEERGCNLKRLISEQGLSLLQTAILRYNFHAVKYFLQRGFPLDTWVTVPPVAVPVFILNAYLGWNNRLVKCTPEIDEFNMVNKRDPSKSRTSRCRRYSMARWLTISGVPWSSLATIVTPSLRSSCLQMFPISLQHICRNSLREHFGMVHAHAPWIYHLYNYRNGIDTVESFMNFFDTYSKAVPVLKVLSVDFAKDLVTSLCSDDASETADMATDGFSFATWMVARALSEYMGFREKGINIPCVKYELLLEDPRGNLEALSHHFGLELTSDEIDNALLSLNKNSQEGLIFGRDNSFRRLKSKRHRDIRQDCVDICKRMGVPSIYSDELLPGVITTSRRRQ</sequence>
<dbReference type="Pfam" id="PF00023">
    <property type="entry name" value="Ank"/>
    <property type="match status" value="1"/>
</dbReference>
<keyword evidence="2 3" id="KW-0040">ANK repeat</keyword>
<dbReference type="Gene3D" id="3.40.50.300">
    <property type="entry name" value="P-loop containing nucleotide triphosphate hydrolases"/>
    <property type="match status" value="1"/>
</dbReference>
<dbReference type="Pfam" id="PF12796">
    <property type="entry name" value="Ank_2"/>
    <property type="match status" value="1"/>
</dbReference>
<evidence type="ECO:0000313" key="5">
    <source>
        <dbReference type="EnsemblMetazoa" id="CapteP222800"/>
    </source>
</evidence>
<name>R7TGI8_CAPTE</name>
<reference evidence="4 6" key="2">
    <citation type="journal article" date="2013" name="Nature">
        <title>Insights into bilaterian evolution from three spiralian genomes.</title>
        <authorList>
            <person name="Simakov O."/>
            <person name="Marletaz F."/>
            <person name="Cho S.J."/>
            <person name="Edsinger-Gonzales E."/>
            <person name="Havlak P."/>
            <person name="Hellsten U."/>
            <person name="Kuo D.H."/>
            <person name="Larsson T."/>
            <person name="Lv J."/>
            <person name="Arendt D."/>
            <person name="Savage R."/>
            <person name="Osoegawa K."/>
            <person name="de Jong P."/>
            <person name="Grimwood J."/>
            <person name="Chapman J.A."/>
            <person name="Shapiro H."/>
            <person name="Aerts A."/>
            <person name="Otillar R.P."/>
            <person name="Terry A.Y."/>
            <person name="Boore J.L."/>
            <person name="Grigoriev I.V."/>
            <person name="Lindberg D.R."/>
            <person name="Seaver E.C."/>
            <person name="Weisblat D.A."/>
            <person name="Putnam N.H."/>
            <person name="Rokhsar D.S."/>
        </authorList>
    </citation>
    <scope>NUCLEOTIDE SEQUENCE</scope>
    <source>
        <strain evidence="4 6">I ESC-2004</strain>
    </source>
</reference>
<dbReference type="STRING" id="283909.R7TGI8"/>
<accession>R7TGI8</accession>
<evidence type="ECO:0000313" key="4">
    <source>
        <dbReference type="EMBL" id="ELT90230.1"/>
    </source>
</evidence>
<dbReference type="InterPro" id="IPR036770">
    <property type="entry name" value="Ankyrin_rpt-contain_sf"/>
</dbReference>
<dbReference type="OrthoDB" id="5912733at2759"/>
<dbReference type="EnsemblMetazoa" id="CapteT222800">
    <property type="protein sequence ID" value="CapteP222800"/>
    <property type="gene ID" value="CapteG222800"/>
</dbReference>
<dbReference type="Proteomes" id="UP000014760">
    <property type="component" value="Unassembled WGS sequence"/>
</dbReference>
<dbReference type="EMBL" id="KB311001">
    <property type="protein sequence ID" value="ELT90230.1"/>
    <property type="molecule type" value="Genomic_DNA"/>
</dbReference>
<dbReference type="HOGENOM" id="CLU_344918_0_0_1"/>
<proteinExistence type="predicted"/>
<gene>
    <name evidence="4" type="ORF">CAPTEDRAFT_222800</name>
</gene>
<feature type="repeat" description="ANK" evidence="3">
    <location>
        <begin position="40"/>
        <end position="72"/>
    </location>
</feature>
<dbReference type="PROSITE" id="PS50088">
    <property type="entry name" value="ANK_REPEAT"/>
    <property type="match status" value="1"/>
</dbReference>
<keyword evidence="1" id="KW-0677">Repeat</keyword>
<dbReference type="EMBL" id="AMQN01014481">
    <property type="status" value="NOT_ANNOTATED_CDS"/>
    <property type="molecule type" value="Genomic_DNA"/>
</dbReference>
<keyword evidence="6" id="KW-1185">Reference proteome</keyword>
<evidence type="ECO:0000256" key="2">
    <source>
        <dbReference type="ARBA" id="ARBA00023043"/>
    </source>
</evidence>
<dbReference type="PANTHER" id="PTHR24198">
    <property type="entry name" value="ANKYRIN REPEAT AND PROTEIN KINASE DOMAIN-CONTAINING PROTEIN"/>
    <property type="match status" value="1"/>
</dbReference>
<organism evidence="4">
    <name type="scientific">Capitella teleta</name>
    <name type="common">Polychaete worm</name>
    <dbReference type="NCBI Taxonomy" id="283909"/>
    <lineage>
        <taxon>Eukaryota</taxon>
        <taxon>Metazoa</taxon>
        <taxon>Spiralia</taxon>
        <taxon>Lophotrochozoa</taxon>
        <taxon>Annelida</taxon>
        <taxon>Polychaeta</taxon>
        <taxon>Sedentaria</taxon>
        <taxon>Scolecida</taxon>
        <taxon>Capitellidae</taxon>
        <taxon>Capitella</taxon>
    </lineage>
</organism>
<reference evidence="5" key="3">
    <citation type="submission" date="2015-06" db="UniProtKB">
        <authorList>
            <consortium name="EnsemblMetazoa"/>
        </authorList>
    </citation>
    <scope>IDENTIFICATION</scope>
</reference>
<dbReference type="PANTHER" id="PTHR24198:SF165">
    <property type="entry name" value="ANKYRIN REPEAT-CONTAINING PROTEIN-RELATED"/>
    <property type="match status" value="1"/>
</dbReference>